<name>A0AAV7TXQ9_PLEWA</name>
<evidence type="ECO:0000313" key="3">
    <source>
        <dbReference type="Proteomes" id="UP001066276"/>
    </source>
</evidence>
<dbReference type="Proteomes" id="UP001066276">
    <property type="component" value="Chromosome 3_2"/>
</dbReference>
<feature type="compositionally biased region" description="Basic and acidic residues" evidence="1">
    <location>
        <begin position="251"/>
        <end position="261"/>
    </location>
</feature>
<keyword evidence="3" id="KW-1185">Reference proteome</keyword>
<reference evidence="2" key="1">
    <citation type="journal article" date="2022" name="bioRxiv">
        <title>Sequencing and chromosome-scale assembly of the giantPleurodeles waltlgenome.</title>
        <authorList>
            <person name="Brown T."/>
            <person name="Elewa A."/>
            <person name="Iarovenko S."/>
            <person name="Subramanian E."/>
            <person name="Araus A.J."/>
            <person name="Petzold A."/>
            <person name="Susuki M."/>
            <person name="Suzuki K.-i.T."/>
            <person name="Hayashi T."/>
            <person name="Toyoda A."/>
            <person name="Oliveira C."/>
            <person name="Osipova E."/>
            <person name="Leigh N.D."/>
            <person name="Simon A."/>
            <person name="Yun M.H."/>
        </authorList>
    </citation>
    <scope>NUCLEOTIDE SEQUENCE</scope>
    <source>
        <strain evidence="2">20211129_DDA</strain>
        <tissue evidence="2">Liver</tissue>
    </source>
</reference>
<organism evidence="2 3">
    <name type="scientific">Pleurodeles waltl</name>
    <name type="common">Iberian ribbed newt</name>
    <dbReference type="NCBI Taxonomy" id="8319"/>
    <lineage>
        <taxon>Eukaryota</taxon>
        <taxon>Metazoa</taxon>
        <taxon>Chordata</taxon>
        <taxon>Craniata</taxon>
        <taxon>Vertebrata</taxon>
        <taxon>Euteleostomi</taxon>
        <taxon>Amphibia</taxon>
        <taxon>Batrachia</taxon>
        <taxon>Caudata</taxon>
        <taxon>Salamandroidea</taxon>
        <taxon>Salamandridae</taxon>
        <taxon>Pleurodelinae</taxon>
        <taxon>Pleurodeles</taxon>
    </lineage>
</organism>
<evidence type="ECO:0000256" key="1">
    <source>
        <dbReference type="SAM" id="MobiDB-lite"/>
    </source>
</evidence>
<feature type="compositionally biased region" description="Basic and acidic residues" evidence="1">
    <location>
        <begin position="210"/>
        <end position="228"/>
    </location>
</feature>
<dbReference type="EMBL" id="JANPWB010000006">
    <property type="protein sequence ID" value="KAJ1181437.1"/>
    <property type="molecule type" value="Genomic_DNA"/>
</dbReference>
<dbReference type="AlphaFoldDB" id="A0AAV7TXQ9"/>
<feature type="region of interest" description="Disordered" evidence="1">
    <location>
        <begin position="204"/>
        <end position="261"/>
    </location>
</feature>
<sequence>MMENEMLESGTGLRPVSEQDTDASRVMDQGGGSESGCVSGRLHRPRHAAPLTASVTETRSRAEGEGFAIGATEREQARDPAAPGAESEVSAADLQVRRHRSSGHSISRLYHRSTWPASHGRHRAAAEHLDAAGEARDAAVAGQARGACDHSDRRDGVDRYFRYPCAKRGHLRALVGIAVTPGPTTRVGPIDECPETHANPEEECCCSVQKRKEETRKKPAGEDGENRNQRRGRKWRDGDSKHRVDRGKRRGIGEGEKGSGN</sequence>
<proteinExistence type="predicted"/>
<comment type="caution">
    <text evidence="2">The sequence shown here is derived from an EMBL/GenBank/DDBJ whole genome shotgun (WGS) entry which is preliminary data.</text>
</comment>
<evidence type="ECO:0000313" key="2">
    <source>
        <dbReference type="EMBL" id="KAJ1181437.1"/>
    </source>
</evidence>
<gene>
    <name evidence="2" type="ORF">NDU88_006644</name>
</gene>
<protein>
    <submittedName>
        <fullName evidence="2">Uncharacterized protein</fullName>
    </submittedName>
</protein>
<accession>A0AAV7TXQ9</accession>
<feature type="region of interest" description="Disordered" evidence="1">
    <location>
        <begin position="1"/>
        <end position="107"/>
    </location>
</feature>